<evidence type="ECO:0000259" key="3">
    <source>
        <dbReference type="Pfam" id="PF18962"/>
    </source>
</evidence>
<evidence type="ECO:0000256" key="1">
    <source>
        <dbReference type="ARBA" id="ARBA00022729"/>
    </source>
</evidence>
<keyword evidence="5" id="KW-1185">Reference proteome</keyword>
<evidence type="ECO:0000313" key="5">
    <source>
        <dbReference type="Proteomes" id="UP001143545"/>
    </source>
</evidence>
<dbReference type="InterPro" id="IPR006626">
    <property type="entry name" value="PbH1"/>
</dbReference>
<evidence type="ECO:0000313" key="4">
    <source>
        <dbReference type="EMBL" id="GLB51333.1"/>
    </source>
</evidence>
<dbReference type="EMBL" id="BRVP01000002">
    <property type="protein sequence ID" value="GLB51333.1"/>
    <property type="molecule type" value="Genomic_DNA"/>
</dbReference>
<keyword evidence="1 2" id="KW-0732">Signal</keyword>
<protein>
    <recommendedName>
        <fullName evidence="3">Secretion system C-terminal sorting domain-containing protein</fullName>
    </recommendedName>
</protein>
<feature type="chain" id="PRO_5040764895" description="Secretion system C-terminal sorting domain-containing protein" evidence="2">
    <location>
        <begin position="26"/>
        <end position="577"/>
    </location>
</feature>
<feature type="signal peptide" evidence="2">
    <location>
        <begin position="1"/>
        <end position="25"/>
    </location>
</feature>
<dbReference type="InterPro" id="IPR026444">
    <property type="entry name" value="Secre_tail"/>
</dbReference>
<name>A0A9W6B2S5_9FLAO</name>
<accession>A0A9W6B2S5</accession>
<gene>
    <name evidence="4" type="ORF">NBRC110019_03720</name>
</gene>
<organism evidence="4 5">
    <name type="scientific">Neptunitalea chrysea</name>
    <dbReference type="NCBI Taxonomy" id="1647581"/>
    <lineage>
        <taxon>Bacteria</taxon>
        <taxon>Pseudomonadati</taxon>
        <taxon>Bacteroidota</taxon>
        <taxon>Flavobacteriia</taxon>
        <taxon>Flavobacteriales</taxon>
        <taxon>Flavobacteriaceae</taxon>
        <taxon>Neptunitalea</taxon>
    </lineage>
</organism>
<reference evidence="4" key="1">
    <citation type="submission" date="2022-07" db="EMBL/GenBank/DDBJ databases">
        <title>Taxonomy of Novel Oxalotrophic and Methylotrophic Bacteria.</title>
        <authorList>
            <person name="Sahin N."/>
            <person name="Tani A."/>
        </authorList>
    </citation>
    <scope>NUCLEOTIDE SEQUENCE</scope>
    <source>
        <strain evidence="4">AM327</strain>
    </source>
</reference>
<dbReference type="Pfam" id="PF18962">
    <property type="entry name" value="Por_Secre_tail"/>
    <property type="match status" value="1"/>
</dbReference>
<comment type="caution">
    <text evidence="4">The sequence shown here is derived from an EMBL/GenBank/DDBJ whole genome shotgun (WGS) entry which is preliminary data.</text>
</comment>
<dbReference type="AlphaFoldDB" id="A0A9W6B2S5"/>
<feature type="domain" description="Secretion system C-terminal sorting" evidence="3">
    <location>
        <begin position="507"/>
        <end position="570"/>
    </location>
</feature>
<dbReference type="Proteomes" id="UP001143545">
    <property type="component" value="Unassembled WGS sequence"/>
</dbReference>
<sequence>MQTLLANIRFCIYILFFLASTSIIAQTCNCSYTLEEEDLDSTTLNNIWGTNLNIEPGDTICIPAGNYTAIRFYDLVGTAENPIIIINCGGLVTFDAPSYSAISLQRSSNVRLTGTGSSNYEYGIKVAGTNSYSSGIYMENFSTDIEIDHVEVENTGFAGIMGKTDPYCNNSNSWRRNGFTMKNINLHHNYIHDTGGEGIYLGFTGGYKVTSTRSCNGDLIFGHWLEDITIAYNLIERTDLDGIQVNLARANCFIHDNVVQDYALAGQSFQDFAMSIGGGVYEVYNNRMYNSTDNDGKGIQLISVDSGTKLYNNIIVTPKFHGIFIHQRHEFETSNEGFKVFNNTIIEPENSGIHYNTTITVSDDATKIGTTQDTTPSYFVNNFILNPGNDFTMTNTWKGDSESYIDFNNKSTRDGMLPYTFTNLTVRDTTSLYLLDDDSVDAYSVTSLNSILVDLGTDVSVFGLYDDINGTARLQGSGYDIGAYELAYSGSKFPTMPTAESTVKLKVYPNPAQNSFAISGNSVRGSEVYIYTSAGQLLYNGKDYDGEHIDISNFRKGNYFVNVISTEGVQTLQLVKL</sequence>
<dbReference type="SMART" id="SM00710">
    <property type="entry name" value="PbH1"/>
    <property type="match status" value="7"/>
</dbReference>
<dbReference type="NCBIfam" id="TIGR04183">
    <property type="entry name" value="Por_Secre_tail"/>
    <property type="match status" value="1"/>
</dbReference>
<dbReference type="InterPro" id="IPR011050">
    <property type="entry name" value="Pectin_lyase_fold/virulence"/>
</dbReference>
<proteinExistence type="predicted"/>
<dbReference type="InterPro" id="IPR012334">
    <property type="entry name" value="Pectin_lyas_fold"/>
</dbReference>
<dbReference type="RefSeq" id="WP_281751767.1">
    <property type="nucleotide sequence ID" value="NZ_BRVP01000002.1"/>
</dbReference>
<dbReference type="SUPFAM" id="SSF51126">
    <property type="entry name" value="Pectin lyase-like"/>
    <property type="match status" value="1"/>
</dbReference>
<dbReference type="Gene3D" id="2.160.20.10">
    <property type="entry name" value="Single-stranded right-handed beta-helix, Pectin lyase-like"/>
    <property type="match status" value="1"/>
</dbReference>
<evidence type="ECO:0000256" key="2">
    <source>
        <dbReference type="SAM" id="SignalP"/>
    </source>
</evidence>